<gene>
    <name evidence="7" type="ORF">CMV_015542</name>
</gene>
<comment type="caution">
    <text evidence="7">The sequence shown here is derived from an EMBL/GenBank/DDBJ whole genome shotgun (WGS) entry which is preliminary data.</text>
</comment>
<keyword evidence="1" id="KW-0444">Lipid biosynthesis</keyword>
<evidence type="ECO:0000256" key="1">
    <source>
        <dbReference type="ARBA" id="ARBA00022516"/>
    </source>
</evidence>
<dbReference type="InterPro" id="IPR001451">
    <property type="entry name" value="Hexapep"/>
</dbReference>
<dbReference type="InterPro" id="IPR007691">
    <property type="entry name" value="LpxD"/>
</dbReference>
<keyword evidence="3" id="KW-0808">Transferase</keyword>
<feature type="transmembrane region" description="Helical" evidence="6">
    <location>
        <begin position="320"/>
        <end position="351"/>
    </location>
</feature>
<evidence type="ECO:0000256" key="6">
    <source>
        <dbReference type="SAM" id="Phobius"/>
    </source>
</evidence>
<dbReference type="GO" id="GO:0016410">
    <property type="term" value="F:N-acyltransferase activity"/>
    <property type="evidence" value="ECO:0007669"/>
    <property type="project" value="InterPro"/>
</dbReference>
<evidence type="ECO:0000313" key="7">
    <source>
        <dbReference type="EMBL" id="KAF3959658.1"/>
    </source>
</evidence>
<dbReference type="PANTHER" id="PTHR43378:SF2">
    <property type="entry name" value="UDP-3-O-ACYLGLUCOSAMINE N-ACYLTRANSFERASE 1, MITOCHONDRIAL-RELATED"/>
    <property type="match status" value="1"/>
</dbReference>
<evidence type="ECO:0000256" key="4">
    <source>
        <dbReference type="ARBA" id="ARBA00023098"/>
    </source>
</evidence>
<keyword evidence="4" id="KW-0443">Lipid metabolism</keyword>
<dbReference type="PANTHER" id="PTHR43378">
    <property type="entry name" value="UDP-3-O-ACYLGLUCOSAMINE N-ACYLTRANSFERASE"/>
    <property type="match status" value="1"/>
</dbReference>
<evidence type="ECO:0000256" key="3">
    <source>
        <dbReference type="ARBA" id="ARBA00022679"/>
    </source>
</evidence>
<proteinExistence type="predicted"/>
<evidence type="ECO:0000256" key="2">
    <source>
        <dbReference type="ARBA" id="ARBA00022556"/>
    </source>
</evidence>
<dbReference type="GO" id="GO:0009245">
    <property type="term" value="P:lipid A biosynthetic process"/>
    <property type="evidence" value="ECO:0007669"/>
    <property type="project" value="UniProtKB-KW"/>
</dbReference>
<dbReference type="AlphaFoldDB" id="A0A8J4QVC4"/>
<dbReference type="OrthoDB" id="2355at2759"/>
<evidence type="ECO:0000313" key="8">
    <source>
        <dbReference type="Proteomes" id="UP000737018"/>
    </source>
</evidence>
<accession>A0A8J4QVC4</accession>
<feature type="transmembrane region" description="Helical" evidence="6">
    <location>
        <begin position="286"/>
        <end position="308"/>
    </location>
</feature>
<dbReference type="SUPFAM" id="SSF51161">
    <property type="entry name" value="Trimeric LpxA-like enzymes"/>
    <property type="match status" value="1"/>
</dbReference>
<dbReference type="Gene3D" id="2.160.10.10">
    <property type="entry name" value="Hexapeptide repeat proteins"/>
    <property type="match status" value="1"/>
</dbReference>
<keyword evidence="6" id="KW-0812">Transmembrane</keyword>
<keyword evidence="2" id="KW-0441">Lipid A biosynthesis</keyword>
<keyword evidence="8" id="KW-1185">Reference proteome</keyword>
<evidence type="ECO:0000256" key="5">
    <source>
        <dbReference type="ARBA" id="ARBA00023315"/>
    </source>
</evidence>
<reference evidence="7" key="1">
    <citation type="submission" date="2020-03" db="EMBL/GenBank/DDBJ databases">
        <title>Castanea mollissima Vanexum genome sequencing.</title>
        <authorList>
            <person name="Staton M."/>
        </authorList>
    </citation>
    <scope>NUCLEOTIDE SEQUENCE</scope>
    <source>
        <tissue evidence="7">Leaf</tissue>
    </source>
</reference>
<name>A0A8J4QVC4_9ROSI</name>
<evidence type="ECO:0008006" key="9">
    <source>
        <dbReference type="Google" id="ProtNLM"/>
    </source>
</evidence>
<keyword evidence="6" id="KW-0472">Membrane</keyword>
<dbReference type="CDD" id="cd03352">
    <property type="entry name" value="LbH_LpxD"/>
    <property type="match status" value="1"/>
</dbReference>
<dbReference type="Proteomes" id="UP000737018">
    <property type="component" value="Unassembled WGS sequence"/>
</dbReference>
<keyword evidence="6" id="KW-1133">Transmembrane helix</keyword>
<dbReference type="GO" id="GO:0016020">
    <property type="term" value="C:membrane"/>
    <property type="evidence" value="ECO:0007669"/>
    <property type="project" value="GOC"/>
</dbReference>
<dbReference type="InterPro" id="IPR011004">
    <property type="entry name" value="Trimer_LpxA-like_sf"/>
</dbReference>
<keyword evidence="5" id="KW-0012">Acyltransferase</keyword>
<feature type="transmembrane region" description="Helical" evidence="6">
    <location>
        <begin position="358"/>
        <end position="379"/>
    </location>
</feature>
<dbReference type="NCBIfam" id="NF002060">
    <property type="entry name" value="PRK00892.1"/>
    <property type="match status" value="1"/>
</dbReference>
<organism evidence="7 8">
    <name type="scientific">Castanea mollissima</name>
    <name type="common">Chinese chestnut</name>
    <dbReference type="NCBI Taxonomy" id="60419"/>
    <lineage>
        <taxon>Eukaryota</taxon>
        <taxon>Viridiplantae</taxon>
        <taxon>Streptophyta</taxon>
        <taxon>Embryophyta</taxon>
        <taxon>Tracheophyta</taxon>
        <taxon>Spermatophyta</taxon>
        <taxon>Magnoliopsida</taxon>
        <taxon>eudicotyledons</taxon>
        <taxon>Gunneridae</taxon>
        <taxon>Pentapetalae</taxon>
        <taxon>rosids</taxon>
        <taxon>fabids</taxon>
        <taxon>Fagales</taxon>
        <taxon>Fagaceae</taxon>
        <taxon>Castanea</taxon>
    </lineage>
</organism>
<dbReference type="EMBL" id="JRKL02002278">
    <property type="protein sequence ID" value="KAF3959658.1"/>
    <property type="molecule type" value="Genomic_DNA"/>
</dbReference>
<dbReference type="Pfam" id="PF00132">
    <property type="entry name" value="Hexapep"/>
    <property type="match status" value="2"/>
</dbReference>
<protein>
    <recommendedName>
        <fullName evidence="9">UDP-3-O-acylglucosamine N-acyltransferase</fullName>
    </recommendedName>
</protein>
<sequence>MSSEADKPRHFLSHFLNRNSTFNSHYININRTTNAYIRVLSPWTNGNSRCSFSVGAGQTGSEDGAGVHYQEFQRWHNGGGTFHKSACIDPTALIEIGAIVHPKSVVGAYVHIGSGTVIGPSVTIGRLTKIGYNVVLTNCTVGDSCAIHNGVCIGQDGFGFFVDEKGNMLKKPQMLNARIGNNVEIGANTCIDRGSWRDTVIGDHSKIDNLVQIGHNVVIGRSCMLCGQVGIAGSVTIGDYVTLGGRVAVRDHVSIVSKVRLAAISCVTKDYQRTWRLWWLPSCKDCIIMFFNLFVILMCSVRVVFYYTRFSRTLVYTLDLWLFFTLLHLLCVGVTPAQLLVCACHPFLLVLTVCKLGAAVYGFVVYFFGLLCWFLSWLARSSSCPAQTSCYPVPDVGGKGSCSGLSKTRWLARSLSQPDDT</sequence>